<organism evidence="2 3">
    <name type="scientific">Goodfellowiella coeruleoviolacea</name>
    <dbReference type="NCBI Taxonomy" id="334858"/>
    <lineage>
        <taxon>Bacteria</taxon>
        <taxon>Bacillati</taxon>
        <taxon>Actinomycetota</taxon>
        <taxon>Actinomycetes</taxon>
        <taxon>Pseudonocardiales</taxon>
        <taxon>Pseudonocardiaceae</taxon>
        <taxon>Goodfellowiella</taxon>
    </lineage>
</organism>
<dbReference type="InterPro" id="IPR036736">
    <property type="entry name" value="ACP-like_sf"/>
</dbReference>
<dbReference type="SUPFAM" id="SSF47336">
    <property type="entry name" value="ACP-like"/>
    <property type="match status" value="1"/>
</dbReference>
<gene>
    <name evidence="2" type="ORF">LX83_004533</name>
</gene>
<dbReference type="PROSITE" id="PS50075">
    <property type="entry name" value="CARRIER"/>
    <property type="match status" value="1"/>
</dbReference>
<dbReference type="EMBL" id="JAMTCK010000011">
    <property type="protein sequence ID" value="MCP2167660.1"/>
    <property type="molecule type" value="Genomic_DNA"/>
</dbReference>
<dbReference type="Proteomes" id="UP001206128">
    <property type="component" value="Unassembled WGS sequence"/>
</dbReference>
<evidence type="ECO:0000313" key="3">
    <source>
        <dbReference type="Proteomes" id="UP001206128"/>
    </source>
</evidence>
<evidence type="ECO:0000259" key="1">
    <source>
        <dbReference type="PROSITE" id="PS50075"/>
    </source>
</evidence>
<dbReference type="AlphaFoldDB" id="A0AAE3KHR6"/>
<dbReference type="RefSeq" id="WP_308204029.1">
    <property type="nucleotide sequence ID" value="NZ_JAMTCK010000011.1"/>
</dbReference>
<keyword evidence="3" id="KW-1185">Reference proteome</keyword>
<dbReference type="InterPro" id="IPR009081">
    <property type="entry name" value="PP-bd_ACP"/>
</dbReference>
<reference evidence="2" key="1">
    <citation type="submission" date="2022-06" db="EMBL/GenBank/DDBJ databases">
        <title>Genomic Encyclopedia of Archaeal and Bacterial Type Strains, Phase II (KMG-II): from individual species to whole genera.</title>
        <authorList>
            <person name="Goeker M."/>
        </authorList>
    </citation>
    <scope>NUCLEOTIDE SEQUENCE</scope>
    <source>
        <strain evidence="2">DSM 43935</strain>
    </source>
</reference>
<feature type="domain" description="Carrier" evidence="1">
    <location>
        <begin position="11"/>
        <end position="88"/>
    </location>
</feature>
<dbReference type="Pfam" id="PF00550">
    <property type="entry name" value="PP-binding"/>
    <property type="match status" value="1"/>
</dbReference>
<accession>A0AAE3KHR6</accession>
<protein>
    <submittedName>
        <fullName evidence="2">Acyl carrier protein</fullName>
    </submittedName>
</protein>
<dbReference type="Gene3D" id="1.10.1200.10">
    <property type="entry name" value="ACP-like"/>
    <property type="match status" value="1"/>
</dbReference>
<evidence type="ECO:0000313" key="2">
    <source>
        <dbReference type="EMBL" id="MCP2167660.1"/>
    </source>
</evidence>
<comment type="caution">
    <text evidence="2">The sequence shown here is derived from an EMBL/GenBank/DDBJ whole genome shotgun (WGS) entry which is preliminary data.</text>
</comment>
<name>A0AAE3KHR6_9PSEU</name>
<proteinExistence type="predicted"/>
<sequence length="99" mass="11003">MAEGQQPAVAEPPGELTEQLLRFFSTLTSVDIGPDDDYFALGLVNSLRALEIVTHVEHAYGISVEIDDLDLDNFRTVTRIAEFVARKQRRAADASGERR</sequence>